<organism evidence="5 6">
    <name type="scientific">Micromonospora peucetia</name>
    <dbReference type="NCBI Taxonomy" id="47871"/>
    <lineage>
        <taxon>Bacteria</taxon>
        <taxon>Bacillati</taxon>
        <taxon>Actinomycetota</taxon>
        <taxon>Actinomycetes</taxon>
        <taxon>Micromonosporales</taxon>
        <taxon>Micromonosporaceae</taxon>
        <taxon>Micromonospora</taxon>
    </lineage>
</organism>
<dbReference type="OrthoDB" id="414967at2"/>
<evidence type="ECO:0000256" key="2">
    <source>
        <dbReference type="ARBA" id="ARBA00022737"/>
    </source>
</evidence>
<dbReference type="Pfam" id="PF00656">
    <property type="entry name" value="Peptidase_C14"/>
    <property type="match status" value="1"/>
</dbReference>
<dbReference type="InterPro" id="IPR001680">
    <property type="entry name" value="WD40_rpt"/>
</dbReference>
<accession>A0A1C6VUK1</accession>
<dbReference type="PANTHER" id="PTHR22847:SF637">
    <property type="entry name" value="WD REPEAT DOMAIN 5B"/>
    <property type="match status" value="1"/>
</dbReference>
<protein>
    <submittedName>
        <fullName evidence="5">WD40 repeat</fullName>
    </submittedName>
</protein>
<dbReference type="Pfam" id="PF00400">
    <property type="entry name" value="WD40"/>
    <property type="match status" value="2"/>
</dbReference>
<dbReference type="STRING" id="47871.GA0070608_4212"/>
<dbReference type="SMART" id="SM00320">
    <property type="entry name" value="WD40"/>
    <property type="match status" value="7"/>
</dbReference>
<dbReference type="PROSITE" id="PS50082">
    <property type="entry name" value="WD_REPEATS_2"/>
    <property type="match status" value="2"/>
</dbReference>
<evidence type="ECO:0000256" key="3">
    <source>
        <dbReference type="PROSITE-ProRule" id="PRU00221"/>
    </source>
</evidence>
<name>A0A1C6VUK1_9ACTN</name>
<evidence type="ECO:0000256" key="1">
    <source>
        <dbReference type="ARBA" id="ARBA00022574"/>
    </source>
</evidence>
<keyword evidence="1 3" id="KW-0853">WD repeat</keyword>
<dbReference type="GO" id="GO:0006508">
    <property type="term" value="P:proteolysis"/>
    <property type="evidence" value="ECO:0007669"/>
    <property type="project" value="InterPro"/>
</dbReference>
<dbReference type="Proteomes" id="UP000199343">
    <property type="component" value="Unassembled WGS sequence"/>
</dbReference>
<dbReference type="EMBL" id="FMIC01000002">
    <property type="protein sequence ID" value="SCL70039.1"/>
    <property type="molecule type" value="Genomic_DNA"/>
</dbReference>
<dbReference type="SUPFAM" id="SSF52540">
    <property type="entry name" value="P-loop containing nucleoside triphosphate hydrolases"/>
    <property type="match status" value="1"/>
</dbReference>
<reference evidence="5 6" key="1">
    <citation type="submission" date="2016-06" db="EMBL/GenBank/DDBJ databases">
        <authorList>
            <person name="Kjaerup R.B."/>
            <person name="Dalgaard T.S."/>
            <person name="Juul-Madsen H.R."/>
        </authorList>
    </citation>
    <scope>NUCLEOTIDE SEQUENCE [LARGE SCALE GENOMIC DNA]</scope>
    <source>
        <strain evidence="5 6">DSM 43363</strain>
    </source>
</reference>
<sequence length="1406" mass="150401">MGGKALLIGVRRFADRAGAESESPLTLGNRAPLGFVDDVQTRVRKALDRLGFHVDVKLDPDRNQMGESVQDALDDDSGNLVLHVVSHGEVGADDTRLDVVPACGRTGMGTNVAEWVSSGQLRDQPVLLLLDLCRSGRIARLPWLLQRTGQTTTTWVIAAAGPDEDAFDGRFSWAVADVLDRLAIDGLGADPSLRYVPLELVSRRIAKRVAAQNGLPQRVYATPVDPAQPAVELRFFLNPRYEPDHVVSKVLDPSLREYLDYAYFMERAGTHFTGRHRELRLLSLWLDGAASDRSIVITGSPGAGKSALLGVLVCAAHPTLAKEVPAVRVRLDTRSRPSLNPNLATVHARGRDTLQFVHSIADQLNLTAPQPDGFADNIGDWLDEIDNALWQLDCIPAAMRQSLSPGWNAATLVEAIAGLSEPPTIVLDALDEALDPIAVVNELLLPLLHAHRPTGERACRLLVATRPDAKFARLIAQTDVLDLDGVEADELGADLESHLMNRLADAPGYRPRSARLVRERLARVVAGRLASASRNWGAFLLAEVFLRYLEAVPVPADTERAFQLGLSMPTRLPEVFELHLGALGPDRTLRWALAAIAFGKGDGMPAELIATLVGVDVTDILVQGGPYLRTSADSDGTTLYRLFHHSLGEYLRSQHDTTRLYERIVAGVHSWRTAPPYLLRHAIEHAADANRVDDLLVDPEFLLMADPDAVVRCLGKARSPAAREAAVVYRTSAKRHRKATPDERREILAIDARRVGSHALVRTFAGTGLLTRWATGALVNPALRDDLPGYILPVSSVDCLRIGDEIIAVTWGSRTVRLWNLRHGRARQPARITLDHRYNAVAAFVADGRPVVAALDVESGIQIFDLITGEPGGRTQAPSGLSYHAVTAGTVDGHAVVVAGGFEGTVDVWPVSSFDEMGAESHKIGFHNDTVRYANSFTADGATVVVTGDESGQINVRALSGRPIDATLAGHDGEVRGVSGVLHGADLYVVSTGEDGTVRMWKLKSDSPRSKMLTSGDVLAGPVACAIVDDRPIALVGRADDIELWDLRTRKRVGAPLNHTDSVRAIQCVDLDGAPVAVSTATSGTVRVWNLDVAVTDGSAVLPGHTEPFYAAACAVVDDRIVIVAGGGEVDSRQDGVAVWELANGTMIGEPFGRKVGWVAALATVRTGDTTVAVLAGGETSSLELWDLATAQTCGNLLEGHEGSVHDVAAANVGGRPLVISGGSDGVPRVWDLADGSCVTLPTTEADVAIDKVAIGDDGGAPYVVTWSERDSRLVVWDVLARVMRCRVEPGFTTGLVACATVTGRPVVVAAGEGVGVFDARTGACLRVMASPPGLYVRALSCGVRGGRAVAVTGCFDEVVRVWDLLTGECLDTHAVPDRADAVLLAPDGAIVVCYEREIVVLDRGE</sequence>
<dbReference type="InterPro" id="IPR027417">
    <property type="entry name" value="P-loop_NTPase"/>
</dbReference>
<dbReference type="InterPro" id="IPR011600">
    <property type="entry name" value="Pept_C14_caspase"/>
</dbReference>
<dbReference type="InterPro" id="IPR015943">
    <property type="entry name" value="WD40/YVTN_repeat-like_dom_sf"/>
</dbReference>
<dbReference type="GO" id="GO:0004197">
    <property type="term" value="F:cysteine-type endopeptidase activity"/>
    <property type="evidence" value="ECO:0007669"/>
    <property type="project" value="InterPro"/>
</dbReference>
<evidence type="ECO:0000259" key="4">
    <source>
        <dbReference type="Pfam" id="PF00656"/>
    </source>
</evidence>
<dbReference type="InterPro" id="IPR036322">
    <property type="entry name" value="WD40_repeat_dom_sf"/>
</dbReference>
<evidence type="ECO:0000313" key="6">
    <source>
        <dbReference type="Proteomes" id="UP000199343"/>
    </source>
</evidence>
<feature type="domain" description="Peptidase C14 caspase" evidence="4">
    <location>
        <begin position="4"/>
        <end position="138"/>
    </location>
</feature>
<dbReference type="InterPro" id="IPR029030">
    <property type="entry name" value="Caspase-like_dom_sf"/>
</dbReference>
<dbReference type="PROSITE" id="PS50294">
    <property type="entry name" value="WD_REPEATS_REGION"/>
    <property type="match status" value="1"/>
</dbReference>
<dbReference type="RefSeq" id="WP_141719514.1">
    <property type="nucleotide sequence ID" value="NZ_FMIC01000002.1"/>
</dbReference>
<proteinExistence type="predicted"/>
<feature type="repeat" description="WD" evidence="3">
    <location>
        <begin position="1198"/>
        <end position="1241"/>
    </location>
</feature>
<keyword evidence="2" id="KW-0677">Repeat</keyword>
<dbReference type="SUPFAM" id="SSF52129">
    <property type="entry name" value="Caspase-like"/>
    <property type="match status" value="1"/>
</dbReference>
<dbReference type="PANTHER" id="PTHR22847">
    <property type="entry name" value="WD40 REPEAT PROTEIN"/>
    <property type="match status" value="1"/>
</dbReference>
<dbReference type="SUPFAM" id="SSF50978">
    <property type="entry name" value="WD40 repeat-like"/>
    <property type="match status" value="2"/>
</dbReference>
<evidence type="ECO:0000313" key="5">
    <source>
        <dbReference type="EMBL" id="SCL70039.1"/>
    </source>
</evidence>
<feature type="repeat" description="WD" evidence="3">
    <location>
        <begin position="968"/>
        <end position="1011"/>
    </location>
</feature>
<dbReference type="Gene3D" id="2.130.10.10">
    <property type="entry name" value="YVTN repeat-like/Quinoprotein amine dehydrogenase"/>
    <property type="match status" value="3"/>
</dbReference>
<gene>
    <name evidence="5" type="ORF">GA0070608_4212</name>
</gene>